<reference evidence="2" key="1">
    <citation type="submission" date="2022-03" db="EMBL/GenBank/DDBJ databases">
        <authorList>
            <person name="Martin C."/>
        </authorList>
    </citation>
    <scope>NUCLEOTIDE SEQUENCE</scope>
</reference>
<dbReference type="AlphaFoldDB" id="A0A8S4Q7Y8"/>
<feature type="compositionally biased region" description="Basic and acidic residues" evidence="1">
    <location>
        <begin position="94"/>
        <end position="108"/>
    </location>
</feature>
<feature type="compositionally biased region" description="Low complexity" evidence="1">
    <location>
        <begin position="213"/>
        <end position="231"/>
    </location>
</feature>
<evidence type="ECO:0000313" key="3">
    <source>
        <dbReference type="Proteomes" id="UP000749559"/>
    </source>
</evidence>
<sequence>MNAIHAFNNSIALADTKASGRDVKRSPSIPERDHDGHRGSYSDTDASPSRYSDSNLLGYFKRKLSKSKKSKRPSIDSALSFHLDTLFCEEKSPEHELIRRKSSSDKVTGDGLRSRSSKHSQSSRSFDGVFDRFKHKKNSAGTLKLPHAHTDKCLDRYSTPSPTPRRGRSVSVGIVDLDNLADFHRNIAGIERIKPCNNGDRISPENNDNCRRSSSNGSSGSSKSFLYSSDGFDVTPELDEDDVGEEDVIFPINEEQKNPSNASLKSMSGRLERTFS</sequence>
<organism evidence="2 3">
    <name type="scientific">Owenia fusiformis</name>
    <name type="common">Polychaete worm</name>
    <dbReference type="NCBI Taxonomy" id="6347"/>
    <lineage>
        <taxon>Eukaryota</taxon>
        <taxon>Metazoa</taxon>
        <taxon>Spiralia</taxon>
        <taxon>Lophotrochozoa</taxon>
        <taxon>Annelida</taxon>
        <taxon>Polychaeta</taxon>
        <taxon>Sedentaria</taxon>
        <taxon>Canalipalpata</taxon>
        <taxon>Sabellida</taxon>
        <taxon>Oweniida</taxon>
        <taxon>Oweniidae</taxon>
        <taxon>Owenia</taxon>
    </lineage>
</organism>
<name>A0A8S4Q7Y8_OWEFU</name>
<feature type="compositionally biased region" description="Polar residues" evidence="1">
    <location>
        <begin position="41"/>
        <end position="54"/>
    </location>
</feature>
<keyword evidence="3" id="KW-1185">Reference proteome</keyword>
<feature type="compositionally biased region" description="Basic and acidic residues" evidence="1">
    <location>
        <begin position="18"/>
        <end position="40"/>
    </location>
</feature>
<evidence type="ECO:0000256" key="1">
    <source>
        <dbReference type="SAM" id="MobiDB-lite"/>
    </source>
</evidence>
<feature type="region of interest" description="Disordered" evidence="1">
    <location>
        <begin position="94"/>
        <end position="125"/>
    </location>
</feature>
<gene>
    <name evidence="2" type="ORF">OFUS_LOCUS24396</name>
</gene>
<evidence type="ECO:0000313" key="2">
    <source>
        <dbReference type="EMBL" id="CAH1800523.1"/>
    </source>
</evidence>
<dbReference type="EMBL" id="CAIIXF020000012">
    <property type="protein sequence ID" value="CAH1800523.1"/>
    <property type="molecule type" value="Genomic_DNA"/>
</dbReference>
<feature type="non-terminal residue" evidence="2">
    <location>
        <position position="276"/>
    </location>
</feature>
<feature type="compositionally biased region" description="Acidic residues" evidence="1">
    <location>
        <begin position="236"/>
        <end position="248"/>
    </location>
</feature>
<dbReference type="Proteomes" id="UP000749559">
    <property type="component" value="Unassembled WGS sequence"/>
</dbReference>
<proteinExistence type="predicted"/>
<comment type="caution">
    <text evidence="2">The sequence shown here is derived from an EMBL/GenBank/DDBJ whole genome shotgun (WGS) entry which is preliminary data.</text>
</comment>
<feature type="region of interest" description="Disordered" evidence="1">
    <location>
        <begin position="15"/>
        <end position="54"/>
    </location>
</feature>
<protein>
    <submittedName>
        <fullName evidence="2">Uncharacterized protein</fullName>
    </submittedName>
</protein>
<accession>A0A8S4Q7Y8</accession>
<feature type="region of interest" description="Disordered" evidence="1">
    <location>
        <begin position="194"/>
        <end position="276"/>
    </location>
</feature>